<comment type="caution">
    <text evidence="1">The sequence shown here is derived from an EMBL/GenBank/DDBJ whole genome shotgun (WGS) entry which is preliminary data.</text>
</comment>
<reference evidence="1" key="1">
    <citation type="submission" date="2021-02" db="EMBL/GenBank/DDBJ databases">
        <authorList>
            <person name="Dougan E. K."/>
            <person name="Rhodes N."/>
            <person name="Thang M."/>
            <person name="Chan C."/>
        </authorList>
    </citation>
    <scope>NUCLEOTIDE SEQUENCE</scope>
</reference>
<dbReference type="EMBL" id="CAJNNV010026788">
    <property type="protein sequence ID" value="CAE8619008.1"/>
    <property type="molecule type" value="Genomic_DNA"/>
</dbReference>
<gene>
    <name evidence="1" type="ORF">PGLA1383_LOCUS36602</name>
</gene>
<dbReference type="AlphaFoldDB" id="A0A813G3W2"/>
<sequence length="138" mass="14831">MERLQSPCAESSDDDDLEVVCNEPPVFSPHPAESMVEAFSTALVRVGSRAALGLAELTGQGPAGPSRRFPQRVQTLPGSLDELGQQPAERIATLPLARQRSFELRRRSSTLALAGRGLGSEILSRSRSSLKNTTGARF</sequence>
<protein>
    <submittedName>
        <fullName evidence="1">Uncharacterized protein</fullName>
    </submittedName>
</protein>
<name>A0A813G3W2_POLGL</name>
<proteinExistence type="predicted"/>
<accession>A0A813G3W2</accession>
<dbReference type="Proteomes" id="UP000654075">
    <property type="component" value="Unassembled WGS sequence"/>
</dbReference>
<keyword evidence="2" id="KW-1185">Reference proteome</keyword>
<evidence type="ECO:0000313" key="2">
    <source>
        <dbReference type="Proteomes" id="UP000654075"/>
    </source>
</evidence>
<feature type="non-terminal residue" evidence="1">
    <location>
        <position position="138"/>
    </location>
</feature>
<organism evidence="1 2">
    <name type="scientific">Polarella glacialis</name>
    <name type="common">Dinoflagellate</name>
    <dbReference type="NCBI Taxonomy" id="89957"/>
    <lineage>
        <taxon>Eukaryota</taxon>
        <taxon>Sar</taxon>
        <taxon>Alveolata</taxon>
        <taxon>Dinophyceae</taxon>
        <taxon>Suessiales</taxon>
        <taxon>Suessiaceae</taxon>
        <taxon>Polarella</taxon>
    </lineage>
</organism>
<evidence type="ECO:0000313" key="1">
    <source>
        <dbReference type="EMBL" id="CAE8619008.1"/>
    </source>
</evidence>